<feature type="region of interest" description="Disordered" evidence="1">
    <location>
        <begin position="275"/>
        <end position="334"/>
    </location>
</feature>
<name>A0A8J5NY59_FUSOX</name>
<gene>
    <name evidence="2" type="primary">EBS-1</name>
    <name evidence="2" type="ORF">Forpe1208_v011925</name>
</gene>
<evidence type="ECO:0000256" key="1">
    <source>
        <dbReference type="SAM" id="MobiDB-lite"/>
    </source>
</evidence>
<feature type="compositionally biased region" description="Basic residues" evidence="1">
    <location>
        <begin position="312"/>
        <end position="321"/>
    </location>
</feature>
<protein>
    <submittedName>
        <fullName evidence="2">Chromatin remodeling protein EBS</fullName>
    </submittedName>
</protein>
<dbReference type="AlphaFoldDB" id="A0A8J5NY59"/>
<reference evidence="2" key="1">
    <citation type="submission" date="2021-04" db="EMBL/GenBank/DDBJ databases">
        <title>First draft genome resource for Brassicaceae pathogens Fusarium oxysporum f. sp. raphani and Fusarium oxysporum f. sp. rapae.</title>
        <authorList>
            <person name="Asai S."/>
        </authorList>
    </citation>
    <scope>NUCLEOTIDE SEQUENCE</scope>
    <source>
        <strain evidence="2">Tf1208</strain>
    </source>
</reference>
<organism evidence="2 3">
    <name type="scientific">Fusarium oxysporum f. sp. rapae</name>
    <dbReference type="NCBI Taxonomy" id="485398"/>
    <lineage>
        <taxon>Eukaryota</taxon>
        <taxon>Fungi</taxon>
        <taxon>Dikarya</taxon>
        <taxon>Ascomycota</taxon>
        <taxon>Pezizomycotina</taxon>
        <taxon>Sordariomycetes</taxon>
        <taxon>Hypocreomycetidae</taxon>
        <taxon>Hypocreales</taxon>
        <taxon>Nectriaceae</taxon>
        <taxon>Fusarium</taxon>
        <taxon>Fusarium oxysporum species complex</taxon>
    </lineage>
</organism>
<feature type="compositionally biased region" description="Basic and acidic residues" evidence="1">
    <location>
        <begin position="302"/>
        <end position="311"/>
    </location>
</feature>
<evidence type="ECO:0000313" key="3">
    <source>
        <dbReference type="Proteomes" id="UP000694050"/>
    </source>
</evidence>
<feature type="compositionally biased region" description="Low complexity" evidence="1">
    <location>
        <begin position="322"/>
        <end position="334"/>
    </location>
</feature>
<comment type="caution">
    <text evidence="2">The sequence shown here is derived from an EMBL/GenBank/DDBJ whole genome shotgun (WGS) entry which is preliminary data.</text>
</comment>
<dbReference type="CDD" id="cd04370">
    <property type="entry name" value="BAH"/>
    <property type="match status" value="1"/>
</dbReference>
<sequence>MNNRKRSGSAGEETCANCPFKICYEAGRSAAEQEFHKHKKRKHYGPDEDKQFQMQISPFSPTGKFKTHESMNLYYTVEPGKRWQDMTRYKSFVLNKVEYYRRDFVRVANERTIEQQKAQGNGKHIYKSNEYWVAFILEIYLPDGTLDGKKVVQGRQPYHGANELIASNHMDIINVVSVTGPAIVSQWNESYDEEIQDAHYWRQGYDCRNSQLSSVELVCNCQTPANPDKTLIGCTNSERRTWMHHECVAHEILIKVYERLGTDKPHRTEGLVVKEGKPEEATRPLSPTDAEETETQPMIDVRSGEMNDSVHVKKPTRKILHKTVTPTPKPTPSRSVAIASAKASAKKGHKKNTGDSQPYLGLFKATLRMQDGPIAWEIRDLRENVTGGDKAWTEEAHCPCGSSIDLGSI</sequence>
<dbReference type="PANTHER" id="PTHR46364">
    <property type="entry name" value="OS08G0421900 PROTEIN"/>
    <property type="match status" value="1"/>
</dbReference>
<dbReference type="Proteomes" id="UP000694050">
    <property type="component" value="Unassembled WGS sequence"/>
</dbReference>
<dbReference type="EMBL" id="JAELUQ010000009">
    <property type="protein sequence ID" value="KAG7408227.1"/>
    <property type="molecule type" value="Genomic_DNA"/>
</dbReference>
<evidence type="ECO:0000313" key="2">
    <source>
        <dbReference type="EMBL" id="KAG7408227.1"/>
    </source>
</evidence>
<proteinExistence type="predicted"/>
<accession>A0A8J5NY59</accession>